<evidence type="ECO:0000313" key="4">
    <source>
        <dbReference type="Proteomes" id="UP000289857"/>
    </source>
</evidence>
<evidence type="ECO:0000313" key="3">
    <source>
        <dbReference type="EMBL" id="RXR24109.1"/>
    </source>
</evidence>
<comment type="caution">
    <text evidence="3">The sequence shown here is derived from an EMBL/GenBank/DDBJ whole genome shotgun (WGS) entry which is preliminary data.</text>
</comment>
<proteinExistence type="predicted"/>
<evidence type="ECO:0000256" key="1">
    <source>
        <dbReference type="ARBA" id="ARBA00022729"/>
    </source>
</evidence>
<dbReference type="RefSeq" id="WP_129460072.1">
    <property type="nucleotide sequence ID" value="NZ_SBKN01000001.1"/>
</dbReference>
<dbReference type="NCBIfam" id="TIGR04183">
    <property type="entry name" value="Por_Secre_tail"/>
    <property type="match status" value="1"/>
</dbReference>
<name>A0A4Q1KC77_9FLAO</name>
<accession>A0A4Q1KC77</accession>
<dbReference type="Proteomes" id="UP000289857">
    <property type="component" value="Unassembled WGS sequence"/>
</dbReference>
<dbReference type="Pfam" id="PF18962">
    <property type="entry name" value="Por_Secre_tail"/>
    <property type="match status" value="1"/>
</dbReference>
<reference evidence="4" key="1">
    <citation type="submission" date="2019-01" db="EMBL/GenBank/DDBJ databases">
        <title>Cytophagaceae bacterium strain CAR-16.</title>
        <authorList>
            <person name="Chen W.-M."/>
        </authorList>
    </citation>
    <scope>NUCLEOTIDE SEQUENCE [LARGE SCALE GENOMIC DNA]</scope>
    <source>
        <strain evidence="4">WWJ-16</strain>
    </source>
</reference>
<sequence>MKIRHLLLFLFFGFRLFAQGQQYGMIYNSMYYTTSDNTFHFESYFAYGNGQITMTSTTQTVVGNTLYVRGYYNTCGFWPQIGGGDVHTVSYPIPANVTAVIMSTNIIHCQSGSPVTAEDVYTYSFNPTLNTIGFNPAQLLWFPNPVKDQLLLDTSAEPATAYELYTVQGQLVQSATGTTSTIECSALPKGIYLLRFEQNGVWKVEKICKD</sequence>
<keyword evidence="4" id="KW-1185">Reference proteome</keyword>
<feature type="domain" description="Secretion system C-terminal sorting" evidence="2">
    <location>
        <begin position="142"/>
        <end position="207"/>
    </location>
</feature>
<dbReference type="EMBL" id="SBKN01000001">
    <property type="protein sequence ID" value="RXR24109.1"/>
    <property type="molecule type" value="Genomic_DNA"/>
</dbReference>
<gene>
    <name evidence="3" type="ORF">EQG61_01330</name>
</gene>
<dbReference type="OrthoDB" id="1403372at2"/>
<protein>
    <submittedName>
        <fullName evidence="3">T9SS type A sorting domain-containing protein</fullName>
    </submittedName>
</protein>
<keyword evidence="1" id="KW-0732">Signal</keyword>
<evidence type="ECO:0000259" key="2">
    <source>
        <dbReference type="Pfam" id="PF18962"/>
    </source>
</evidence>
<dbReference type="InterPro" id="IPR026444">
    <property type="entry name" value="Secre_tail"/>
</dbReference>
<organism evidence="3 4">
    <name type="scientific">Flavobacterium stagni</name>
    <dbReference type="NCBI Taxonomy" id="2506421"/>
    <lineage>
        <taxon>Bacteria</taxon>
        <taxon>Pseudomonadati</taxon>
        <taxon>Bacteroidota</taxon>
        <taxon>Flavobacteriia</taxon>
        <taxon>Flavobacteriales</taxon>
        <taxon>Flavobacteriaceae</taxon>
        <taxon>Flavobacterium</taxon>
    </lineage>
</organism>
<dbReference type="AlphaFoldDB" id="A0A4Q1KC77"/>